<dbReference type="EMBL" id="JAPJDZ010000041">
    <property type="protein sequence ID" value="MDP5137206.1"/>
    <property type="molecule type" value="Genomic_DNA"/>
</dbReference>
<dbReference type="Pfam" id="PF17680">
    <property type="entry name" value="FlgO"/>
    <property type="match status" value="1"/>
</dbReference>
<evidence type="ECO:0000313" key="3">
    <source>
        <dbReference type="Proteomes" id="UP001231109"/>
    </source>
</evidence>
<dbReference type="Proteomes" id="UP001231109">
    <property type="component" value="Unassembled WGS sequence"/>
</dbReference>
<gene>
    <name evidence="2" type="ORF">ORJ04_14725</name>
</gene>
<name>A0ABT9I2M8_9GAMM</name>
<keyword evidence="3" id="KW-1185">Reference proteome</keyword>
<reference evidence="2 3" key="1">
    <citation type="submission" date="2022-11" db="EMBL/GenBank/DDBJ databases">
        <title>Viruses from the air-sea interface of a natural surface slick.</title>
        <authorList>
            <person name="Rahlff J."/>
            <person name="Holmfeldt K."/>
        </authorList>
    </citation>
    <scope>NUCLEOTIDE SEQUENCE [LARGE SCALE GENOMIC DNA]</scope>
    <source>
        <strain evidence="2 3">SMS4</strain>
    </source>
</reference>
<evidence type="ECO:0000313" key="2">
    <source>
        <dbReference type="EMBL" id="MDP5137206.1"/>
    </source>
</evidence>
<feature type="domain" description="FlgO" evidence="1">
    <location>
        <begin position="69"/>
        <end position="197"/>
    </location>
</feature>
<organism evidence="2 3">
    <name type="scientific">Rheinheimera baltica</name>
    <dbReference type="NCBI Taxonomy" id="67576"/>
    <lineage>
        <taxon>Bacteria</taxon>
        <taxon>Pseudomonadati</taxon>
        <taxon>Pseudomonadota</taxon>
        <taxon>Gammaproteobacteria</taxon>
        <taxon>Chromatiales</taxon>
        <taxon>Chromatiaceae</taxon>
        <taxon>Rheinheimera</taxon>
    </lineage>
</organism>
<comment type="caution">
    <text evidence="2">The sequence shown here is derived from an EMBL/GenBank/DDBJ whole genome shotgun (WGS) entry which is preliminary data.</text>
</comment>
<dbReference type="PROSITE" id="PS51257">
    <property type="entry name" value="PROKAR_LIPOPROTEIN"/>
    <property type="match status" value="1"/>
</dbReference>
<protein>
    <submittedName>
        <fullName evidence="2">FlgO family outer membrane protein</fullName>
    </submittedName>
</protein>
<proteinExistence type="predicted"/>
<evidence type="ECO:0000259" key="1">
    <source>
        <dbReference type="Pfam" id="PF17680"/>
    </source>
</evidence>
<sequence length="215" mass="23614">MNNSIRLSLFTLMLTGCVGPATGPDGVNVNGISSARQERISHQQAFQSATPAMIQRQQPLITINEYSRNLIHELMALNHALDDGAFIGVTDLSFVDSDLLHGSVLSNHLSEALIYDLHKFGAPVVDFKVTNYVRVTEGGDFALSRDFTELSAELPIKYVVTGTMTKHKMGLLVNVRLVQISNKRVISVARTFIPAAVVQAILQHEADQQLQFKQG</sequence>
<dbReference type="InterPro" id="IPR041215">
    <property type="entry name" value="FlgO_dom"/>
</dbReference>
<accession>A0ABT9I2M8</accession>
<dbReference type="RefSeq" id="WP_305976604.1">
    <property type="nucleotide sequence ID" value="NZ_JAPJDY010000005.1"/>
</dbReference>